<organism evidence="1">
    <name type="scientific">Tanacetum cinerariifolium</name>
    <name type="common">Dalmatian daisy</name>
    <name type="synonym">Chrysanthemum cinerariifolium</name>
    <dbReference type="NCBI Taxonomy" id="118510"/>
    <lineage>
        <taxon>Eukaryota</taxon>
        <taxon>Viridiplantae</taxon>
        <taxon>Streptophyta</taxon>
        <taxon>Embryophyta</taxon>
        <taxon>Tracheophyta</taxon>
        <taxon>Spermatophyta</taxon>
        <taxon>Magnoliopsida</taxon>
        <taxon>eudicotyledons</taxon>
        <taxon>Gunneridae</taxon>
        <taxon>Pentapetalae</taxon>
        <taxon>asterids</taxon>
        <taxon>campanulids</taxon>
        <taxon>Asterales</taxon>
        <taxon>Asteraceae</taxon>
        <taxon>Asteroideae</taxon>
        <taxon>Anthemideae</taxon>
        <taxon>Anthemidinae</taxon>
        <taxon>Tanacetum</taxon>
    </lineage>
</organism>
<reference evidence="1" key="1">
    <citation type="journal article" date="2019" name="Sci. Rep.">
        <title>Draft genome of Tanacetum cinerariifolium, the natural source of mosquito coil.</title>
        <authorList>
            <person name="Yamashiro T."/>
            <person name="Shiraishi A."/>
            <person name="Satake H."/>
            <person name="Nakayama K."/>
        </authorList>
    </citation>
    <scope>NUCLEOTIDE SEQUENCE</scope>
</reference>
<comment type="caution">
    <text evidence="1">The sequence shown here is derived from an EMBL/GenBank/DDBJ whole genome shotgun (WGS) entry which is preliminary data.</text>
</comment>
<dbReference type="EMBL" id="BKCJ010113115">
    <property type="protein sequence ID" value="GEX51929.1"/>
    <property type="molecule type" value="Genomic_DNA"/>
</dbReference>
<dbReference type="AlphaFoldDB" id="A0A699H6X8"/>
<proteinExistence type="predicted"/>
<sequence>MEECHLLLTDQINLVNLKGNRVVSDVSKPLPLGGPPGQECSINIQAKSGLLSRLWLEELVPSLWIESDREYDISAAYGISYWWFKYKEFYITRHNAPSDHHAVRSHMKILSVISLKTFLRYGYTFLREIFLHKAGYKEYKILEGDFKNLHLNDIEDLYLLHLQGNLNHLSGADKVYLFNAVNLWTRILLLGSSQ</sequence>
<name>A0A699H6X8_TANCI</name>
<protein>
    <submittedName>
        <fullName evidence="1">Uncharacterized protein</fullName>
    </submittedName>
</protein>
<evidence type="ECO:0000313" key="1">
    <source>
        <dbReference type="EMBL" id="GEX51929.1"/>
    </source>
</evidence>
<accession>A0A699H6X8</accession>
<gene>
    <name evidence="1" type="ORF">Tci_323904</name>
</gene>